<dbReference type="PANTHER" id="PTHR33137:SF4">
    <property type="entry name" value="MEDIATOR OF RNA POLYMERASE II TRANSCRIPTION SUBUNIT 15A-RELATED"/>
    <property type="match status" value="1"/>
</dbReference>
<dbReference type="OrthoDB" id="1912459at2759"/>
<organism evidence="5 6">
    <name type="scientific">Cuscuta campestris</name>
    <dbReference type="NCBI Taxonomy" id="132261"/>
    <lineage>
        <taxon>Eukaryota</taxon>
        <taxon>Viridiplantae</taxon>
        <taxon>Streptophyta</taxon>
        <taxon>Embryophyta</taxon>
        <taxon>Tracheophyta</taxon>
        <taxon>Spermatophyta</taxon>
        <taxon>Magnoliopsida</taxon>
        <taxon>eudicotyledons</taxon>
        <taxon>Gunneridae</taxon>
        <taxon>Pentapetalae</taxon>
        <taxon>asterids</taxon>
        <taxon>lamiids</taxon>
        <taxon>Solanales</taxon>
        <taxon>Convolvulaceae</taxon>
        <taxon>Cuscuteae</taxon>
        <taxon>Cuscuta</taxon>
        <taxon>Cuscuta subgen. Grammica</taxon>
        <taxon>Cuscuta sect. Cleistogrammica</taxon>
    </lineage>
</organism>
<keyword evidence="6" id="KW-1185">Reference proteome</keyword>
<dbReference type="GO" id="GO:0003713">
    <property type="term" value="F:transcription coactivator activity"/>
    <property type="evidence" value="ECO:0007669"/>
    <property type="project" value="InterPro"/>
</dbReference>
<evidence type="ECO:0000313" key="5">
    <source>
        <dbReference type="EMBL" id="VFR03152.1"/>
    </source>
</evidence>
<accession>A0A484NNK5</accession>
<dbReference type="InterPro" id="IPR036529">
    <property type="entry name" value="KIX_dom_sf"/>
</dbReference>
<sequence>MDANSWRAAQPLAQPQGGEAAGIAASGAAPASGSMETGDWRAQLPHDSRQRIVSKIMDTLKKHLPFSGQEGLQELKKIAVRFEEKIYAAAINQADYLRKISLKMLSMETKSSNPLANPPQANAANISLGLGQVAWPMSTSSVDLGFGTLKWTSVVELKVQCVTQN</sequence>
<dbReference type="Pfam" id="PF16987">
    <property type="entry name" value="KIX_2"/>
    <property type="match status" value="1"/>
</dbReference>
<comment type="subcellular location">
    <subcellularLocation>
        <location evidence="1">Nucleus</location>
    </subcellularLocation>
</comment>
<protein>
    <recommendedName>
        <fullName evidence="4">Mediator complex subunit 15 KIX domain-containing protein</fullName>
    </recommendedName>
</protein>
<evidence type="ECO:0000256" key="2">
    <source>
        <dbReference type="ARBA" id="ARBA00023242"/>
    </source>
</evidence>
<feature type="domain" description="Mediator complex subunit 15 KIX" evidence="4">
    <location>
        <begin position="37"/>
        <end position="116"/>
    </location>
</feature>
<dbReference type="SUPFAM" id="SSF47040">
    <property type="entry name" value="Kix domain of CBP (creb binding protein)"/>
    <property type="match status" value="1"/>
</dbReference>
<evidence type="ECO:0000256" key="1">
    <source>
        <dbReference type="ARBA" id="ARBA00004123"/>
    </source>
</evidence>
<dbReference type="FunFam" id="1.10.246.20:FF:000003">
    <property type="entry name" value="Mediator of RNA polymerase II transcription subunit 15a"/>
    <property type="match status" value="1"/>
</dbReference>
<proteinExistence type="predicted"/>
<gene>
    <name evidence="5" type="ORF">CCAM_LOCUS44927</name>
</gene>
<evidence type="ECO:0000256" key="3">
    <source>
        <dbReference type="SAM" id="MobiDB-lite"/>
    </source>
</evidence>
<dbReference type="GO" id="GO:0031490">
    <property type="term" value="F:chromatin DNA binding"/>
    <property type="evidence" value="ECO:0007669"/>
    <property type="project" value="InterPro"/>
</dbReference>
<name>A0A484NNK5_9ASTE</name>
<dbReference type="Proteomes" id="UP000595140">
    <property type="component" value="Unassembled WGS sequence"/>
</dbReference>
<dbReference type="PANTHER" id="PTHR33137">
    <property type="entry name" value="MEDIATOR OF RNA POLYMERASE II TRANSCRIPTION SUBUNIT 15A-RELATED"/>
    <property type="match status" value="1"/>
</dbReference>
<dbReference type="AlphaFoldDB" id="A0A484NNK5"/>
<dbReference type="GO" id="GO:0005634">
    <property type="term" value="C:nucleus"/>
    <property type="evidence" value="ECO:0007669"/>
    <property type="project" value="UniProtKB-SubCell"/>
</dbReference>
<evidence type="ECO:0000259" key="4">
    <source>
        <dbReference type="Pfam" id="PF16987"/>
    </source>
</evidence>
<feature type="region of interest" description="Disordered" evidence="3">
    <location>
        <begin position="1"/>
        <end position="41"/>
    </location>
</feature>
<dbReference type="InterPro" id="IPR036546">
    <property type="entry name" value="MED15_KIX"/>
</dbReference>
<dbReference type="InterPro" id="IPR044661">
    <property type="entry name" value="MED15a/b/c-like"/>
</dbReference>
<reference evidence="5 6" key="1">
    <citation type="submission" date="2018-04" db="EMBL/GenBank/DDBJ databases">
        <authorList>
            <person name="Vogel A."/>
        </authorList>
    </citation>
    <scope>NUCLEOTIDE SEQUENCE [LARGE SCALE GENOMIC DNA]</scope>
</reference>
<evidence type="ECO:0000313" key="6">
    <source>
        <dbReference type="Proteomes" id="UP000595140"/>
    </source>
</evidence>
<dbReference type="EMBL" id="OOIL02006858">
    <property type="protein sequence ID" value="VFR03152.1"/>
    <property type="molecule type" value="Genomic_DNA"/>
</dbReference>
<keyword evidence="2" id="KW-0539">Nucleus</keyword>
<dbReference type="Gene3D" id="1.10.246.20">
    <property type="entry name" value="Coactivator CBP, KIX domain"/>
    <property type="match status" value="1"/>
</dbReference>
<feature type="compositionally biased region" description="Low complexity" evidence="3">
    <location>
        <begin position="17"/>
        <end position="34"/>
    </location>
</feature>